<feature type="domain" description="Tyr recombinase" evidence="4">
    <location>
        <begin position="9"/>
        <end position="185"/>
    </location>
</feature>
<reference evidence="5 6" key="1">
    <citation type="journal article" date="2019" name="Nat. Microbiol.">
        <title>Expanding anaerobic alkane metabolism in the domain of Archaea.</title>
        <authorList>
            <person name="Wang Y."/>
            <person name="Wegener G."/>
            <person name="Hou J."/>
            <person name="Wang F."/>
            <person name="Xiao X."/>
        </authorList>
    </citation>
    <scope>NUCLEOTIDE SEQUENCE [LARGE SCALE GENOMIC DNA]</scope>
    <source>
        <strain evidence="5">WYZ-LMO10</strain>
    </source>
</reference>
<dbReference type="GO" id="GO:0015074">
    <property type="term" value="P:DNA integration"/>
    <property type="evidence" value="ECO:0007669"/>
    <property type="project" value="UniProtKB-KW"/>
</dbReference>
<dbReference type="GO" id="GO:0006310">
    <property type="term" value="P:DNA recombination"/>
    <property type="evidence" value="ECO:0007669"/>
    <property type="project" value="UniProtKB-KW"/>
</dbReference>
<dbReference type="Proteomes" id="UP000315399">
    <property type="component" value="Unassembled WGS sequence"/>
</dbReference>
<evidence type="ECO:0000256" key="3">
    <source>
        <dbReference type="ARBA" id="ARBA00023172"/>
    </source>
</evidence>
<organism evidence="5 6">
    <name type="scientific">Thermoproteota archaeon</name>
    <dbReference type="NCBI Taxonomy" id="2056631"/>
    <lineage>
        <taxon>Archaea</taxon>
        <taxon>Thermoproteota</taxon>
    </lineage>
</organism>
<dbReference type="SUPFAM" id="SSF56349">
    <property type="entry name" value="DNA breaking-rejoining enzymes"/>
    <property type="match status" value="1"/>
</dbReference>
<comment type="caution">
    <text evidence="5">The sequence shown here is derived from an EMBL/GenBank/DDBJ whole genome shotgun (WGS) entry which is preliminary data.</text>
</comment>
<evidence type="ECO:0000259" key="4">
    <source>
        <dbReference type="PROSITE" id="PS51898"/>
    </source>
</evidence>
<dbReference type="CDD" id="cd00397">
    <property type="entry name" value="DNA_BRE_C"/>
    <property type="match status" value="1"/>
</dbReference>
<evidence type="ECO:0000313" key="5">
    <source>
        <dbReference type="EMBL" id="TDA37597.1"/>
    </source>
</evidence>
<dbReference type="AlphaFoldDB" id="A0A523B9H8"/>
<dbReference type="GO" id="GO:0003677">
    <property type="term" value="F:DNA binding"/>
    <property type="evidence" value="ECO:0007669"/>
    <property type="project" value="UniProtKB-KW"/>
</dbReference>
<sequence>MSEPKQRLKLKDVPSWSDVEKMLNTMIRKYKSGSVSLRDLCLIGLLATTGIRTSELLALTPADFNFEEGLITIKQLKKKGEFVRQTVISQDLRPYLKEYVSIFSPEKPIFDLTRRQVLNITHKYTEEILGRRYRNHAFRHAYAIRILEKTRDVELCRRLIGHSRIETVKIYLDFAIGDRIKDVLDAIKIGK</sequence>
<dbReference type="InterPro" id="IPR011010">
    <property type="entry name" value="DNA_brk_join_enz"/>
</dbReference>
<keyword evidence="3" id="KW-0233">DNA recombination</keyword>
<protein>
    <recommendedName>
        <fullName evidence="4">Tyr recombinase domain-containing protein</fullName>
    </recommendedName>
</protein>
<dbReference type="PANTHER" id="PTHR30349:SF41">
    <property type="entry name" value="INTEGRASE_RECOMBINASE PROTEIN MJ0367-RELATED"/>
    <property type="match status" value="1"/>
</dbReference>
<dbReference type="InterPro" id="IPR013762">
    <property type="entry name" value="Integrase-like_cat_sf"/>
</dbReference>
<proteinExistence type="predicted"/>
<gene>
    <name evidence="5" type="ORF">DSO08_05370</name>
</gene>
<keyword evidence="1" id="KW-0229">DNA integration</keyword>
<evidence type="ECO:0000256" key="1">
    <source>
        <dbReference type="ARBA" id="ARBA00022908"/>
    </source>
</evidence>
<accession>A0A523B9H8</accession>
<name>A0A523B9H8_9CREN</name>
<dbReference type="InterPro" id="IPR050090">
    <property type="entry name" value="Tyrosine_recombinase_XerCD"/>
</dbReference>
<dbReference type="Pfam" id="PF00589">
    <property type="entry name" value="Phage_integrase"/>
    <property type="match status" value="1"/>
</dbReference>
<evidence type="ECO:0000256" key="2">
    <source>
        <dbReference type="ARBA" id="ARBA00023125"/>
    </source>
</evidence>
<dbReference type="InterPro" id="IPR002104">
    <property type="entry name" value="Integrase_catalytic"/>
</dbReference>
<evidence type="ECO:0000313" key="6">
    <source>
        <dbReference type="Proteomes" id="UP000315399"/>
    </source>
</evidence>
<dbReference type="PROSITE" id="PS51898">
    <property type="entry name" value="TYR_RECOMBINASE"/>
    <property type="match status" value="1"/>
</dbReference>
<dbReference type="Gene3D" id="1.10.443.10">
    <property type="entry name" value="Intergrase catalytic core"/>
    <property type="match status" value="1"/>
</dbReference>
<dbReference type="EMBL" id="QNVH01000062">
    <property type="protein sequence ID" value="TDA37597.1"/>
    <property type="molecule type" value="Genomic_DNA"/>
</dbReference>
<dbReference type="PANTHER" id="PTHR30349">
    <property type="entry name" value="PHAGE INTEGRASE-RELATED"/>
    <property type="match status" value="1"/>
</dbReference>
<keyword evidence="2" id="KW-0238">DNA-binding</keyword>